<protein>
    <submittedName>
        <fullName evidence="2">Major facilitator superfamily transporter</fullName>
    </submittedName>
</protein>
<dbReference type="Proteomes" id="UP000030643">
    <property type="component" value="Unassembled WGS sequence"/>
</dbReference>
<dbReference type="OrthoDB" id="2141255at2"/>
<dbReference type="RefSeq" id="WP_027699822.1">
    <property type="nucleotide sequence ID" value="NZ_DF820502.1"/>
</dbReference>
<reference evidence="3" key="1">
    <citation type="journal article" date="2014" name="Genome Announc.">
        <title>Draft genome sequence of Weissella oryzae SG25T, isolated from fermented rice grains.</title>
        <authorList>
            <person name="Tanizawa Y."/>
            <person name="Fujisawa T."/>
            <person name="Mochizuki T."/>
            <person name="Kaminuma E."/>
            <person name="Suzuki Y."/>
            <person name="Nakamura Y."/>
            <person name="Tohno M."/>
        </authorList>
    </citation>
    <scope>NUCLEOTIDE SEQUENCE [LARGE SCALE GENOMIC DNA]</scope>
    <source>
        <strain evidence="3">DSM 25784 / JCM 18191 / LMG 30913 / SG25</strain>
    </source>
</reference>
<dbReference type="STRING" id="1329250.WOSG25_190200"/>
<evidence type="ECO:0000313" key="3">
    <source>
        <dbReference type="Proteomes" id="UP000030643"/>
    </source>
</evidence>
<evidence type="ECO:0000313" key="2">
    <source>
        <dbReference type="EMBL" id="GAK31912.1"/>
    </source>
</evidence>
<feature type="transmembrane region" description="Helical" evidence="1">
    <location>
        <begin position="32"/>
        <end position="51"/>
    </location>
</feature>
<name>A0A069CX08_WEIOS</name>
<gene>
    <name evidence="2" type="ORF">WOSG25_190200</name>
</gene>
<dbReference type="AlphaFoldDB" id="A0A069CX08"/>
<dbReference type="EMBL" id="DF820502">
    <property type="protein sequence ID" value="GAK31912.1"/>
    <property type="molecule type" value="Genomic_DNA"/>
</dbReference>
<organism evidence="2 3">
    <name type="scientific">Weissella oryzae (strain DSM 25784 / JCM 18191 / LMG 30913 / SG25)</name>
    <dbReference type="NCBI Taxonomy" id="1329250"/>
    <lineage>
        <taxon>Bacteria</taxon>
        <taxon>Bacillati</taxon>
        <taxon>Bacillota</taxon>
        <taxon>Bacilli</taxon>
        <taxon>Lactobacillales</taxon>
        <taxon>Lactobacillaceae</taxon>
        <taxon>Weissella</taxon>
    </lineage>
</organism>
<dbReference type="eggNOG" id="ENOG50308G8">
    <property type="taxonomic scope" value="Bacteria"/>
</dbReference>
<sequence length="122" mass="14790">MNNYRRVFTSSAKFKHVYGNFYSPFWINTRKMTILGVTFVIDILIILLFHLYTSKTLSVGIVLTVFSLYGNYKLDELLNYNDLPFEQTVKYYFKYVWNFRIKKKQLYQDKHLDSNNKRFKIV</sequence>
<keyword evidence="1" id="KW-1133">Transmembrane helix</keyword>
<evidence type="ECO:0000256" key="1">
    <source>
        <dbReference type="SAM" id="Phobius"/>
    </source>
</evidence>
<keyword evidence="3" id="KW-1185">Reference proteome</keyword>
<keyword evidence="1" id="KW-0812">Transmembrane</keyword>
<proteinExistence type="predicted"/>
<keyword evidence="1" id="KW-0472">Membrane</keyword>
<accession>A0A069CX08</accession>